<dbReference type="InterPro" id="IPR029154">
    <property type="entry name" value="HIBADH-like_NADP-bd"/>
</dbReference>
<evidence type="ECO:0000256" key="1">
    <source>
        <dbReference type="ARBA" id="ARBA00009080"/>
    </source>
</evidence>
<dbReference type="Pfam" id="PF14833">
    <property type="entry name" value="NAD_binding_11"/>
    <property type="match status" value="1"/>
</dbReference>
<evidence type="ECO:0000313" key="10">
    <source>
        <dbReference type="Proteomes" id="UP000606724"/>
    </source>
</evidence>
<comment type="catalytic activity">
    <reaction evidence="5">
        <text>3-hydroxy-2-methylpropanoate + NAD(+) = 2-methyl-3-oxopropanoate + NADH + H(+)</text>
        <dbReference type="Rhea" id="RHEA:17681"/>
        <dbReference type="ChEBI" id="CHEBI:11805"/>
        <dbReference type="ChEBI" id="CHEBI:15378"/>
        <dbReference type="ChEBI" id="CHEBI:57540"/>
        <dbReference type="ChEBI" id="CHEBI:57700"/>
        <dbReference type="ChEBI" id="CHEBI:57945"/>
        <dbReference type="EC" id="1.1.1.31"/>
    </reaction>
</comment>
<evidence type="ECO:0000256" key="2">
    <source>
        <dbReference type="ARBA" id="ARBA00022456"/>
    </source>
</evidence>
<protein>
    <recommendedName>
        <fullName evidence="5">3-hydroxyisobutyrate dehydrogenase</fullName>
        <shortName evidence="5">HIBADH</shortName>
        <ecNumber evidence="5">1.1.1.31</ecNumber>
    </recommendedName>
</protein>
<dbReference type="PANTHER" id="PTHR22981">
    <property type="entry name" value="3-HYDROXYISOBUTYRATE DEHYDROGENASE-RELATED"/>
    <property type="match status" value="1"/>
</dbReference>
<dbReference type="Proteomes" id="UP000606724">
    <property type="component" value="Unassembled WGS sequence"/>
</dbReference>
<evidence type="ECO:0000259" key="8">
    <source>
        <dbReference type="Pfam" id="PF14833"/>
    </source>
</evidence>
<gene>
    <name evidence="9" type="primary">mmsB</name>
    <name evidence="9" type="ORF">H9653_07575</name>
</gene>
<dbReference type="InterPro" id="IPR015815">
    <property type="entry name" value="HIBADH-related"/>
</dbReference>
<comment type="pathway">
    <text evidence="5">Amino-acid degradation; L-valine degradation.</text>
</comment>
<evidence type="ECO:0000256" key="3">
    <source>
        <dbReference type="ARBA" id="ARBA00023002"/>
    </source>
</evidence>
<name>A0ABR8RJD6_9GAMM</name>
<dbReference type="NCBIfam" id="TIGR01692">
    <property type="entry name" value="HIBADH"/>
    <property type="match status" value="1"/>
</dbReference>
<feature type="domain" description="6-phosphogluconate dehydrogenase NADP-binding" evidence="7">
    <location>
        <begin position="27"/>
        <end position="189"/>
    </location>
</feature>
<comment type="similarity">
    <text evidence="1 5">Belongs to the HIBADH-related family.</text>
</comment>
<dbReference type="SUPFAM" id="SSF51735">
    <property type="entry name" value="NAD(P)-binding Rossmann-fold domains"/>
    <property type="match status" value="1"/>
</dbReference>
<dbReference type="RefSeq" id="WP_191691623.1">
    <property type="nucleotide sequence ID" value="NZ_JACSQR010000017.1"/>
</dbReference>
<dbReference type="InterPro" id="IPR006115">
    <property type="entry name" value="6PGDH_NADP-bd"/>
</dbReference>
<dbReference type="InterPro" id="IPR008927">
    <property type="entry name" value="6-PGluconate_DH-like_C_sf"/>
</dbReference>
<dbReference type="PIRSF" id="PIRSF000103">
    <property type="entry name" value="HIBADH"/>
    <property type="match status" value="1"/>
</dbReference>
<feature type="region of interest" description="Disordered" evidence="6">
    <location>
        <begin position="1"/>
        <end position="22"/>
    </location>
</feature>
<dbReference type="EC" id="1.1.1.31" evidence="5"/>
<dbReference type="Gene3D" id="1.10.1040.10">
    <property type="entry name" value="N-(1-d-carboxylethyl)-l-norvaline Dehydrogenase, domain 2"/>
    <property type="match status" value="1"/>
</dbReference>
<keyword evidence="10" id="KW-1185">Reference proteome</keyword>
<dbReference type="PROSITE" id="PS00895">
    <property type="entry name" value="3_HYDROXYISOBUT_DH"/>
    <property type="match status" value="1"/>
</dbReference>
<proteinExistence type="inferred from homology"/>
<dbReference type="GO" id="GO:0008442">
    <property type="term" value="F:3-hydroxyisobutyrate dehydrogenase activity"/>
    <property type="evidence" value="ECO:0007669"/>
    <property type="project" value="UniProtKB-EC"/>
</dbReference>
<feature type="domain" description="3-hydroxyisobutyrate dehydrogenase-like NAD-binding" evidence="8">
    <location>
        <begin position="192"/>
        <end position="315"/>
    </location>
</feature>
<keyword evidence="2 5" id="KW-0101">Branched-chain amino acid catabolism</keyword>
<evidence type="ECO:0000313" key="9">
    <source>
        <dbReference type="EMBL" id="MBD7947875.1"/>
    </source>
</evidence>
<dbReference type="SUPFAM" id="SSF48179">
    <property type="entry name" value="6-phosphogluconate dehydrogenase C-terminal domain-like"/>
    <property type="match status" value="1"/>
</dbReference>
<dbReference type="PANTHER" id="PTHR22981:SF7">
    <property type="entry name" value="3-HYDROXYISOBUTYRATE DEHYDROGENASE, MITOCHONDRIAL"/>
    <property type="match status" value="1"/>
</dbReference>
<evidence type="ECO:0000256" key="4">
    <source>
        <dbReference type="ARBA" id="ARBA00023027"/>
    </source>
</evidence>
<dbReference type="InterPro" id="IPR002204">
    <property type="entry name" value="3-OH-isobutyrate_DH-rel_CS"/>
</dbReference>
<organism evidence="9 10">
    <name type="scientific">Psychrobacter communis</name>
    <dbReference type="NCBI Taxonomy" id="2762238"/>
    <lineage>
        <taxon>Bacteria</taxon>
        <taxon>Pseudomonadati</taxon>
        <taxon>Pseudomonadota</taxon>
        <taxon>Gammaproteobacteria</taxon>
        <taxon>Moraxellales</taxon>
        <taxon>Moraxellaceae</taxon>
        <taxon>Psychrobacter</taxon>
    </lineage>
</organism>
<sequence length="324" mass="33630">MGTKDLNLSNKDTNNTAASDNHTTKPNIAFIGLGNMGAPMAENLLKAGYTLSVYDLSEEATARLQQTGASVADSPKDAASNAQVIISMLPAGKHVHSVYLGNNGADGLLAELPKGTLVIDSSTIAAADARLVAEAASKVGIDFLDAPVSGGTGGAIAGTLTFIVGGSDDAFAKAEPILAVMGKNIFHAGEHGAGQVAKICNNMLLGILMAGTAEAINLGVKNGLDPKVLSDIMLQSSGRNWTLEVYNPYPQVMENVPSSNGYKGGFMSKLMQKDLNLAMQTAKDTDVETPMGAKATELYEAHTVENGEKDFSSIMARHDSSVVS</sequence>
<dbReference type="InterPro" id="IPR036291">
    <property type="entry name" value="NAD(P)-bd_dom_sf"/>
</dbReference>
<evidence type="ECO:0000259" key="7">
    <source>
        <dbReference type="Pfam" id="PF03446"/>
    </source>
</evidence>
<dbReference type="EMBL" id="JACSQR010000017">
    <property type="protein sequence ID" value="MBD7947875.1"/>
    <property type="molecule type" value="Genomic_DNA"/>
</dbReference>
<dbReference type="Pfam" id="PF03446">
    <property type="entry name" value="NAD_binding_2"/>
    <property type="match status" value="1"/>
</dbReference>
<keyword evidence="4 5" id="KW-0520">NAD</keyword>
<evidence type="ECO:0000256" key="6">
    <source>
        <dbReference type="SAM" id="MobiDB-lite"/>
    </source>
</evidence>
<accession>A0ABR8RJD6</accession>
<evidence type="ECO:0000256" key="5">
    <source>
        <dbReference type="RuleBase" id="RU910714"/>
    </source>
</evidence>
<reference evidence="9 10" key="1">
    <citation type="submission" date="2020-08" db="EMBL/GenBank/DDBJ databases">
        <title>A Genomic Blueprint of the Chicken Gut Microbiome.</title>
        <authorList>
            <person name="Gilroy R."/>
            <person name="Ravi A."/>
            <person name="Getino M."/>
            <person name="Pursley I."/>
            <person name="Horton D.L."/>
            <person name="Alikhan N.-F."/>
            <person name="Baker D."/>
            <person name="Gharbi K."/>
            <person name="Hall N."/>
            <person name="Watson M."/>
            <person name="Adriaenssens E.M."/>
            <person name="Foster-Nyarko E."/>
            <person name="Jarju S."/>
            <person name="Secka A."/>
            <person name="Antonio M."/>
            <person name="Oren A."/>
            <person name="Chaudhuri R."/>
            <person name="La Ragione R.M."/>
            <person name="Hildebrand F."/>
            <person name="Pallen M.J."/>
        </authorList>
    </citation>
    <scope>NUCLEOTIDE SEQUENCE [LARGE SCALE GENOMIC DNA]</scope>
    <source>
        <strain evidence="9 10">Sa4CVA2</strain>
    </source>
</reference>
<comment type="caution">
    <text evidence="9">The sequence shown here is derived from an EMBL/GenBank/DDBJ whole genome shotgun (WGS) entry which is preliminary data.</text>
</comment>
<dbReference type="InterPro" id="IPR013328">
    <property type="entry name" value="6PGD_dom2"/>
</dbReference>
<dbReference type="InterPro" id="IPR011548">
    <property type="entry name" value="HIBADH"/>
</dbReference>
<keyword evidence="3 5" id="KW-0560">Oxidoreductase</keyword>
<dbReference type="Gene3D" id="3.40.50.720">
    <property type="entry name" value="NAD(P)-binding Rossmann-like Domain"/>
    <property type="match status" value="1"/>
</dbReference>